<dbReference type="CDD" id="cd00201">
    <property type="entry name" value="WW"/>
    <property type="match status" value="1"/>
</dbReference>
<feature type="region of interest" description="Disordered" evidence="1">
    <location>
        <begin position="78"/>
        <end position="180"/>
    </location>
</feature>
<evidence type="ECO:0000256" key="1">
    <source>
        <dbReference type="SAM" id="MobiDB-lite"/>
    </source>
</evidence>
<proteinExistence type="predicted"/>
<feature type="domain" description="WW" evidence="2">
    <location>
        <begin position="37"/>
        <end position="65"/>
    </location>
</feature>
<accession>E4Y987</accession>
<dbReference type="InterPro" id="IPR001202">
    <property type="entry name" value="WW_dom"/>
</dbReference>
<feature type="compositionally biased region" description="Basic residues" evidence="1">
    <location>
        <begin position="105"/>
        <end position="118"/>
    </location>
</feature>
<name>E4Y987_OIKDI</name>
<dbReference type="Pfam" id="PF00397">
    <property type="entry name" value="WW"/>
    <property type="match status" value="1"/>
</dbReference>
<feature type="region of interest" description="Disordered" evidence="1">
    <location>
        <begin position="1"/>
        <end position="28"/>
    </location>
</feature>
<reference evidence="3" key="1">
    <citation type="journal article" date="2010" name="Science">
        <title>Plasticity of animal genome architecture unmasked by rapid evolution of a pelagic tunicate.</title>
        <authorList>
            <person name="Denoeud F."/>
            <person name="Henriet S."/>
            <person name="Mungpakdee S."/>
            <person name="Aury J.M."/>
            <person name="Da Silva C."/>
            <person name="Brinkmann H."/>
            <person name="Mikhaleva J."/>
            <person name="Olsen L.C."/>
            <person name="Jubin C."/>
            <person name="Canestro C."/>
            <person name="Bouquet J.M."/>
            <person name="Danks G."/>
            <person name="Poulain J."/>
            <person name="Campsteijn C."/>
            <person name="Adamski M."/>
            <person name="Cross I."/>
            <person name="Yadetie F."/>
            <person name="Muffato M."/>
            <person name="Louis A."/>
            <person name="Butcher S."/>
            <person name="Tsagkogeorga G."/>
            <person name="Konrad A."/>
            <person name="Singh S."/>
            <person name="Jensen M.F."/>
            <person name="Cong E.H."/>
            <person name="Eikeseth-Otteraa H."/>
            <person name="Noel B."/>
            <person name="Anthouard V."/>
            <person name="Porcel B.M."/>
            <person name="Kachouri-Lafond R."/>
            <person name="Nishino A."/>
            <person name="Ugolini M."/>
            <person name="Chourrout P."/>
            <person name="Nishida H."/>
            <person name="Aasland R."/>
            <person name="Huzurbazar S."/>
            <person name="Westhof E."/>
            <person name="Delsuc F."/>
            <person name="Lehrach H."/>
            <person name="Reinhardt R."/>
            <person name="Weissenbach J."/>
            <person name="Roy S.W."/>
            <person name="Artiguenave F."/>
            <person name="Postlethwait J.H."/>
            <person name="Manak J.R."/>
            <person name="Thompson E.M."/>
            <person name="Jaillon O."/>
            <person name="Du Pasquier L."/>
            <person name="Boudinot P."/>
            <person name="Liberles D.A."/>
            <person name="Volff J.N."/>
            <person name="Philippe H."/>
            <person name="Lenhard B."/>
            <person name="Roest Crollius H."/>
            <person name="Wincker P."/>
            <person name="Chourrout D."/>
        </authorList>
    </citation>
    <scope>NUCLEOTIDE SEQUENCE [LARGE SCALE GENOMIC DNA]</scope>
</reference>
<organism evidence="3">
    <name type="scientific">Oikopleura dioica</name>
    <name type="common">Tunicate</name>
    <dbReference type="NCBI Taxonomy" id="34765"/>
    <lineage>
        <taxon>Eukaryota</taxon>
        <taxon>Metazoa</taxon>
        <taxon>Chordata</taxon>
        <taxon>Tunicata</taxon>
        <taxon>Appendicularia</taxon>
        <taxon>Copelata</taxon>
        <taxon>Oikopleuridae</taxon>
        <taxon>Oikopleura</taxon>
    </lineage>
</organism>
<dbReference type="SUPFAM" id="SSF51045">
    <property type="entry name" value="WW domain"/>
    <property type="match status" value="1"/>
</dbReference>
<evidence type="ECO:0000313" key="3">
    <source>
        <dbReference type="EMBL" id="CBY32124.1"/>
    </source>
</evidence>
<dbReference type="PROSITE" id="PS50020">
    <property type="entry name" value="WW_DOMAIN_2"/>
    <property type="match status" value="1"/>
</dbReference>
<dbReference type="InterPro" id="IPR036020">
    <property type="entry name" value="WW_dom_sf"/>
</dbReference>
<feature type="compositionally biased region" description="Low complexity" evidence="1">
    <location>
        <begin position="141"/>
        <end position="172"/>
    </location>
</feature>
<dbReference type="Proteomes" id="UP000011014">
    <property type="component" value="Unassembled WGS sequence"/>
</dbReference>
<dbReference type="AlphaFoldDB" id="E4Y987"/>
<dbReference type="EMBL" id="FN654334">
    <property type="protein sequence ID" value="CBY32124.1"/>
    <property type="molecule type" value="Genomic_DNA"/>
</dbReference>
<feature type="compositionally biased region" description="Basic residues" evidence="1">
    <location>
        <begin position="126"/>
        <end position="140"/>
    </location>
</feature>
<dbReference type="Gene3D" id="2.20.70.10">
    <property type="match status" value="1"/>
</dbReference>
<sequence length="336" mass="38423">MARIDEKVGLSKNRQDQSHPPLKMKLPSRVERKCGEWCEVQSKTKKKIYYLNIRTKETTWKKPPGWCDKTADKIGGLKKSFKESPSLSTDSSSQEAPVQAPTSRTNHRPKQSPKHSQSHRSETPKHLRSSKHSSSRKRSPPRMNSSLNSSSSISTSSTTDSSIPSSPKSTTTRLPAPIPASVLFDPLKNAENYEKAREERDQEIDKIYSSKILKIQQLERRNNLMSKLKPQNCFPENAKILRQHQHLVCESIPSRIQELVYNKKEKQADFYARENSRNEQKTSECSGEIMRLKHKLRSRSFLINSVDGFCSLQRQRAEALMLSSFPNFDSPERPTG</sequence>
<protein>
    <recommendedName>
        <fullName evidence="2">WW domain-containing protein</fullName>
    </recommendedName>
</protein>
<feature type="compositionally biased region" description="Basic and acidic residues" evidence="1">
    <location>
        <begin position="1"/>
        <end position="17"/>
    </location>
</feature>
<evidence type="ECO:0000259" key="2">
    <source>
        <dbReference type="PROSITE" id="PS50020"/>
    </source>
</evidence>
<feature type="compositionally biased region" description="Polar residues" evidence="1">
    <location>
        <begin position="83"/>
        <end position="104"/>
    </location>
</feature>
<dbReference type="PROSITE" id="PS01159">
    <property type="entry name" value="WW_DOMAIN_1"/>
    <property type="match status" value="1"/>
</dbReference>
<gene>
    <name evidence="3" type="ORF">GSOID_T00029423001</name>
</gene>